<evidence type="ECO:0000313" key="1">
    <source>
        <dbReference type="EMBL" id="EJD32819.1"/>
    </source>
</evidence>
<dbReference type="AlphaFoldDB" id="J0CRD3"/>
<accession>J0CRD3</accession>
<proteinExistence type="predicted"/>
<gene>
    <name evidence="1" type="ORF">AURDEDRAFT_131984</name>
</gene>
<dbReference type="EMBL" id="JH688626">
    <property type="protein sequence ID" value="EJD32819.1"/>
    <property type="molecule type" value="Genomic_DNA"/>
</dbReference>
<organism evidence="1 2">
    <name type="scientific">Auricularia subglabra (strain TFB-10046 / SS5)</name>
    <name type="common">White-rot fungus</name>
    <name type="synonym">Auricularia delicata (strain TFB10046)</name>
    <dbReference type="NCBI Taxonomy" id="717982"/>
    <lineage>
        <taxon>Eukaryota</taxon>
        <taxon>Fungi</taxon>
        <taxon>Dikarya</taxon>
        <taxon>Basidiomycota</taxon>
        <taxon>Agaricomycotina</taxon>
        <taxon>Agaricomycetes</taxon>
        <taxon>Auriculariales</taxon>
        <taxon>Auriculariaceae</taxon>
        <taxon>Auricularia</taxon>
    </lineage>
</organism>
<sequence length="510" mass="57497">MFLRGPAGAIQSQDVAPAPIITRDLELQAQVRSTTLEDVLRALILQKRAIRMHAVYLIGIDRKRDGDTLIYGALPPPPDDPSTPPESLTPGSMTLSWNEAPDCNWNRQTAELFAQSIIAHPDHGVVFQPVTDARLVQWISQQFLVLAQQLYVIYAEQLDPLNFKRKKISRSHRRATLHGMRLFVTEYYEKPLWRLIVEKLGPLGHSSDEENPAKTGRQSRYFIIEKTWRDDDLVLFLHVLDELYRIYELRYKHSGLTFRLRVHPAQRRLTPHQADPTLPRAFYSAGQQAQFGEFHVYADFKVGIDFAEVLTEARELLLVECSKCGLDDPGALPTVAAARATAGTHRARAVVEKEVKVRLSPERSTNDVAMGKKRMSVFGEGHIDSRKSRSMAIDNSRSQPEPLMGQIMEILRANIAALEESEDANASGLKKTQLSLQRLHALAAERPIPEGYTPRPTVPIEAIETNPDGAQLAIMESRLYDLVHRAGPQKPRIASQLFLPESQFTLGWFS</sequence>
<reference evidence="2" key="1">
    <citation type="journal article" date="2012" name="Science">
        <title>The Paleozoic origin of enzymatic lignin decomposition reconstructed from 31 fungal genomes.</title>
        <authorList>
            <person name="Floudas D."/>
            <person name="Binder M."/>
            <person name="Riley R."/>
            <person name="Barry K."/>
            <person name="Blanchette R.A."/>
            <person name="Henrissat B."/>
            <person name="Martinez A.T."/>
            <person name="Otillar R."/>
            <person name="Spatafora J.W."/>
            <person name="Yadav J.S."/>
            <person name="Aerts A."/>
            <person name="Benoit I."/>
            <person name="Boyd A."/>
            <person name="Carlson A."/>
            <person name="Copeland A."/>
            <person name="Coutinho P.M."/>
            <person name="de Vries R.P."/>
            <person name="Ferreira P."/>
            <person name="Findley K."/>
            <person name="Foster B."/>
            <person name="Gaskell J."/>
            <person name="Glotzer D."/>
            <person name="Gorecki P."/>
            <person name="Heitman J."/>
            <person name="Hesse C."/>
            <person name="Hori C."/>
            <person name="Igarashi K."/>
            <person name="Jurgens J.A."/>
            <person name="Kallen N."/>
            <person name="Kersten P."/>
            <person name="Kohler A."/>
            <person name="Kuees U."/>
            <person name="Kumar T.K.A."/>
            <person name="Kuo A."/>
            <person name="LaButti K."/>
            <person name="Larrondo L.F."/>
            <person name="Lindquist E."/>
            <person name="Ling A."/>
            <person name="Lombard V."/>
            <person name="Lucas S."/>
            <person name="Lundell T."/>
            <person name="Martin R."/>
            <person name="McLaughlin D.J."/>
            <person name="Morgenstern I."/>
            <person name="Morin E."/>
            <person name="Murat C."/>
            <person name="Nagy L.G."/>
            <person name="Nolan M."/>
            <person name="Ohm R.A."/>
            <person name="Patyshakuliyeva A."/>
            <person name="Rokas A."/>
            <person name="Ruiz-Duenas F.J."/>
            <person name="Sabat G."/>
            <person name="Salamov A."/>
            <person name="Samejima M."/>
            <person name="Schmutz J."/>
            <person name="Slot J.C."/>
            <person name="St John F."/>
            <person name="Stenlid J."/>
            <person name="Sun H."/>
            <person name="Sun S."/>
            <person name="Syed K."/>
            <person name="Tsang A."/>
            <person name="Wiebenga A."/>
            <person name="Young D."/>
            <person name="Pisabarro A."/>
            <person name="Eastwood D.C."/>
            <person name="Martin F."/>
            <person name="Cullen D."/>
            <person name="Grigoriev I.V."/>
            <person name="Hibbett D.S."/>
        </authorList>
    </citation>
    <scope>NUCLEOTIDE SEQUENCE [LARGE SCALE GENOMIC DNA]</scope>
    <source>
        <strain evidence="2">TFB10046</strain>
    </source>
</reference>
<evidence type="ECO:0000313" key="2">
    <source>
        <dbReference type="Proteomes" id="UP000006514"/>
    </source>
</evidence>
<protein>
    <submittedName>
        <fullName evidence="1">Uncharacterized protein</fullName>
    </submittedName>
</protein>
<keyword evidence="2" id="KW-1185">Reference proteome</keyword>
<dbReference type="KEGG" id="adl:AURDEDRAFT_131984"/>
<dbReference type="Proteomes" id="UP000006514">
    <property type="component" value="Unassembled WGS sequence"/>
</dbReference>
<name>J0CRD3_AURST</name>
<dbReference type="InParanoid" id="J0CRD3"/>